<evidence type="ECO:0000313" key="2">
    <source>
        <dbReference type="EMBL" id="KFI76686.1"/>
    </source>
</evidence>
<evidence type="ECO:0000256" key="1">
    <source>
        <dbReference type="SAM" id="MobiDB-lite"/>
    </source>
</evidence>
<accession>A0A087C086</accession>
<keyword evidence="3" id="KW-1185">Reference proteome</keyword>
<dbReference type="EMBL" id="JGZE01000012">
    <property type="protein sequence ID" value="KFI76686.1"/>
    <property type="molecule type" value="Genomic_DNA"/>
</dbReference>
<protein>
    <submittedName>
        <fullName evidence="2">Uncharacterized protein</fullName>
    </submittedName>
</protein>
<organism evidence="2 3">
    <name type="scientific">Bifidobacterium mongoliense DSM 21395</name>
    <dbReference type="NCBI Taxonomy" id="1437603"/>
    <lineage>
        <taxon>Bacteria</taxon>
        <taxon>Bacillati</taxon>
        <taxon>Actinomycetota</taxon>
        <taxon>Actinomycetes</taxon>
        <taxon>Bifidobacteriales</taxon>
        <taxon>Bifidobacteriaceae</taxon>
        <taxon>Bifidobacterium</taxon>
    </lineage>
</organism>
<proteinExistence type="predicted"/>
<sequence>MAPRFSYHPTCLCEPLTCVSQSPTCVGQPSTYVSESPTCVHEPPTYVSQSPICVSEPWVYLIKCVTGGFRCCSLPSGQRSAKVMANAFNAGFHRVTHRTWPLPVGSSERTVRWRHFNAARPPKEVPTRPDGAAEPGVQTLDRVRGADDPADLHVVVQERDEPFPCVEPQALDRRVLARPVFEHLVTRMFGGGRCGGRVDGFHVTAKRFPVLPGRVPERVAHQVNDTGLHDRQRPDRSHRVGQALQPVA</sequence>
<feature type="region of interest" description="Disordered" evidence="1">
    <location>
        <begin position="224"/>
        <end position="248"/>
    </location>
</feature>
<name>A0A087C086_9BIFI</name>
<comment type="caution">
    <text evidence="2">The sequence shown here is derived from an EMBL/GenBank/DDBJ whole genome shotgun (WGS) entry which is preliminary data.</text>
</comment>
<dbReference type="AlphaFoldDB" id="A0A087C086"/>
<dbReference type="Proteomes" id="UP000029082">
    <property type="component" value="Unassembled WGS sequence"/>
</dbReference>
<gene>
    <name evidence="2" type="ORF">BMON_0822</name>
</gene>
<reference evidence="2 3" key="1">
    <citation type="submission" date="2014-03" db="EMBL/GenBank/DDBJ databases">
        <title>Genomics of Bifidobacteria.</title>
        <authorList>
            <person name="Ventura M."/>
            <person name="Milani C."/>
            <person name="Lugli G.A."/>
        </authorList>
    </citation>
    <scope>NUCLEOTIDE SEQUENCE [LARGE SCALE GENOMIC DNA]</scope>
    <source>
        <strain evidence="2 3">DSM 21395</strain>
    </source>
</reference>
<evidence type="ECO:0000313" key="3">
    <source>
        <dbReference type="Proteomes" id="UP000029082"/>
    </source>
</evidence>
<feature type="compositionally biased region" description="Basic and acidic residues" evidence="1">
    <location>
        <begin position="227"/>
        <end position="238"/>
    </location>
</feature>